<evidence type="ECO:0000313" key="2">
    <source>
        <dbReference type="EMBL" id="MEK0085674.1"/>
    </source>
</evidence>
<keyword evidence="3" id="KW-1185">Reference proteome</keyword>
<accession>A0ABU8XX87</accession>
<evidence type="ECO:0000313" key="3">
    <source>
        <dbReference type="Proteomes" id="UP001375743"/>
    </source>
</evidence>
<name>A0ABU8XX87_9PROT</name>
<dbReference type="InterPro" id="IPR025567">
    <property type="entry name" value="DUF4332"/>
</dbReference>
<dbReference type="Pfam" id="PF14229">
    <property type="entry name" value="DUF4332"/>
    <property type="match status" value="1"/>
</dbReference>
<organism evidence="2 3">
    <name type="scientific">Benzoatithermus flavus</name>
    <dbReference type="NCBI Taxonomy" id="3108223"/>
    <lineage>
        <taxon>Bacteria</taxon>
        <taxon>Pseudomonadati</taxon>
        <taxon>Pseudomonadota</taxon>
        <taxon>Alphaproteobacteria</taxon>
        <taxon>Geminicoccales</taxon>
        <taxon>Geminicoccaceae</taxon>
        <taxon>Benzoatithermus</taxon>
    </lineage>
</organism>
<evidence type="ECO:0000259" key="1">
    <source>
        <dbReference type="Pfam" id="PF14229"/>
    </source>
</evidence>
<dbReference type="EMBL" id="JBBLZC010000032">
    <property type="protein sequence ID" value="MEK0085674.1"/>
    <property type="molecule type" value="Genomic_DNA"/>
</dbReference>
<proteinExistence type="predicted"/>
<gene>
    <name evidence="2" type="ORF">U1T56_21185</name>
</gene>
<feature type="domain" description="DUF4332" evidence="1">
    <location>
        <begin position="42"/>
        <end position="152"/>
    </location>
</feature>
<sequence>MHYVQAPHTHKAQEGSLGTDTASYTLPISKLRGVPFQVRVALKVRRITTCSQLLTAAALFEDREALARATKIAPEILTDLVQRADMARVNGVGAVFGLMLEELDIHDVETLAQQDPEGLHEKLREYNRRERLARRSPTPEEVSDWVAQARRLPKLVTYRPRSSRMAAE</sequence>
<comment type="caution">
    <text evidence="2">The sequence shown here is derived from an EMBL/GenBank/DDBJ whole genome shotgun (WGS) entry which is preliminary data.</text>
</comment>
<dbReference type="Proteomes" id="UP001375743">
    <property type="component" value="Unassembled WGS sequence"/>
</dbReference>
<protein>
    <submittedName>
        <fullName evidence="2">DUF4332 domain-containing protein</fullName>
    </submittedName>
</protein>
<dbReference type="RefSeq" id="WP_418161524.1">
    <property type="nucleotide sequence ID" value="NZ_JBBLZC010000032.1"/>
</dbReference>
<reference evidence="2 3" key="1">
    <citation type="submission" date="2024-01" db="EMBL/GenBank/DDBJ databases">
        <title>Multi-omics insights into the function and evolution of sodium benzoate biodegradation pathways in Benzoatithermus flavus gen. nov., sp. nov. from hot spring.</title>
        <authorList>
            <person name="Hu C.-J."/>
            <person name="Li W.-J."/>
        </authorList>
    </citation>
    <scope>NUCLEOTIDE SEQUENCE [LARGE SCALE GENOMIC DNA]</scope>
    <source>
        <strain evidence="2 3">SYSU G07066</strain>
    </source>
</reference>